<accession>A0ABQ5I4U6</accession>
<reference evidence="2" key="2">
    <citation type="submission" date="2022-01" db="EMBL/GenBank/DDBJ databases">
        <authorList>
            <person name="Yamashiro T."/>
            <person name="Shiraishi A."/>
            <person name="Satake H."/>
            <person name="Nakayama K."/>
        </authorList>
    </citation>
    <scope>NUCLEOTIDE SEQUENCE</scope>
</reference>
<dbReference type="Proteomes" id="UP001151760">
    <property type="component" value="Unassembled WGS sequence"/>
</dbReference>
<sequence>MNKPRHLVAYLLVVLLMIGQDMSPVEYRIILKYRHMISLFMVDAICPVVARHACRDLRQEGSPVKFLTDPSDERSKLRPPDILVFRWVGGKHACVDLTGVSPLVGLSNRGFIVGHAALKAASCKVTKHE</sequence>
<name>A0ABQ5I4U6_9ASTR</name>
<feature type="chain" id="PRO_5046144647" evidence="1">
    <location>
        <begin position="28"/>
        <end position="129"/>
    </location>
</feature>
<evidence type="ECO:0000313" key="2">
    <source>
        <dbReference type="EMBL" id="GJT94736.1"/>
    </source>
</evidence>
<protein>
    <submittedName>
        <fullName evidence="2">Uncharacterized protein</fullName>
    </submittedName>
</protein>
<gene>
    <name evidence="2" type="ORF">Tco_1090254</name>
</gene>
<dbReference type="PANTHER" id="PTHR48462:SF1">
    <property type="entry name" value="PROTEIN, PUTATIVE-RELATED"/>
    <property type="match status" value="1"/>
</dbReference>
<proteinExistence type="predicted"/>
<keyword evidence="1" id="KW-0732">Signal</keyword>
<dbReference type="PANTHER" id="PTHR48462">
    <property type="entry name" value="PROTEIN, PUTATIVE-RELATED"/>
    <property type="match status" value="1"/>
</dbReference>
<dbReference type="EMBL" id="BQNB010020324">
    <property type="protein sequence ID" value="GJT94736.1"/>
    <property type="molecule type" value="Genomic_DNA"/>
</dbReference>
<keyword evidence="3" id="KW-1185">Reference proteome</keyword>
<comment type="caution">
    <text evidence="2">The sequence shown here is derived from an EMBL/GenBank/DDBJ whole genome shotgun (WGS) entry which is preliminary data.</text>
</comment>
<evidence type="ECO:0000256" key="1">
    <source>
        <dbReference type="SAM" id="SignalP"/>
    </source>
</evidence>
<feature type="signal peptide" evidence="1">
    <location>
        <begin position="1"/>
        <end position="27"/>
    </location>
</feature>
<reference evidence="2" key="1">
    <citation type="journal article" date="2022" name="Int. J. Mol. Sci.">
        <title>Draft Genome of Tanacetum Coccineum: Genomic Comparison of Closely Related Tanacetum-Family Plants.</title>
        <authorList>
            <person name="Yamashiro T."/>
            <person name="Shiraishi A."/>
            <person name="Nakayama K."/>
            <person name="Satake H."/>
        </authorList>
    </citation>
    <scope>NUCLEOTIDE SEQUENCE</scope>
</reference>
<organism evidence="2 3">
    <name type="scientific">Tanacetum coccineum</name>
    <dbReference type="NCBI Taxonomy" id="301880"/>
    <lineage>
        <taxon>Eukaryota</taxon>
        <taxon>Viridiplantae</taxon>
        <taxon>Streptophyta</taxon>
        <taxon>Embryophyta</taxon>
        <taxon>Tracheophyta</taxon>
        <taxon>Spermatophyta</taxon>
        <taxon>Magnoliopsida</taxon>
        <taxon>eudicotyledons</taxon>
        <taxon>Gunneridae</taxon>
        <taxon>Pentapetalae</taxon>
        <taxon>asterids</taxon>
        <taxon>campanulids</taxon>
        <taxon>Asterales</taxon>
        <taxon>Asteraceae</taxon>
        <taxon>Asteroideae</taxon>
        <taxon>Anthemideae</taxon>
        <taxon>Anthemidinae</taxon>
        <taxon>Tanacetum</taxon>
    </lineage>
</organism>
<evidence type="ECO:0000313" key="3">
    <source>
        <dbReference type="Proteomes" id="UP001151760"/>
    </source>
</evidence>